<dbReference type="Proteomes" id="UP001311232">
    <property type="component" value="Unassembled WGS sequence"/>
</dbReference>
<comment type="caution">
    <text evidence="1">The sequence shown here is derived from an EMBL/GenBank/DDBJ whole genome shotgun (WGS) entry which is preliminary data.</text>
</comment>
<dbReference type="EMBL" id="JAHHUM010002312">
    <property type="protein sequence ID" value="KAK5605158.1"/>
    <property type="molecule type" value="Genomic_DNA"/>
</dbReference>
<name>A0AAV9R7B3_9TELE</name>
<sequence>MSSLQIQQRLVVMDTIFLICQSTAKNLIPLVRQNPVKALILLNPVPDPIRQNLNSQGTRIPQNILAHHPICHSVLNPLNRSILLAGYGIVCDPITTINTHHTIMPQDTTLKSLVCPTF</sequence>
<reference evidence="1 2" key="1">
    <citation type="submission" date="2021-06" db="EMBL/GenBank/DDBJ databases">
        <authorList>
            <person name="Palmer J.M."/>
        </authorList>
    </citation>
    <scope>NUCLEOTIDE SEQUENCE [LARGE SCALE GENOMIC DNA]</scope>
    <source>
        <strain evidence="1 2">MEX-2019</strain>
        <tissue evidence="1">Muscle</tissue>
    </source>
</reference>
<organism evidence="1 2">
    <name type="scientific">Crenichthys baileyi</name>
    <name type="common">White River springfish</name>
    <dbReference type="NCBI Taxonomy" id="28760"/>
    <lineage>
        <taxon>Eukaryota</taxon>
        <taxon>Metazoa</taxon>
        <taxon>Chordata</taxon>
        <taxon>Craniata</taxon>
        <taxon>Vertebrata</taxon>
        <taxon>Euteleostomi</taxon>
        <taxon>Actinopterygii</taxon>
        <taxon>Neopterygii</taxon>
        <taxon>Teleostei</taxon>
        <taxon>Neoteleostei</taxon>
        <taxon>Acanthomorphata</taxon>
        <taxon>Ovalentaria</taxon>
        <taxon>Atherinomorphae</taxon>
        <taxon>Cyprinodontiformes</taxon>
        <taxon>Goodeidae</taxon>
        <taxon>Crenichthys</taxon>
    </lineage>
</organism>
<keyword evidence="2" id="KW-1185">Reference proteome</keyword>
<dbReference type="AlphaFoldDB" id="A0AAV9R7B3"/>
<accession>A0AAV9R7B3</accession>
<proteinExistence type="predicted"/>
<evidence type="ECO:0000313" key="1">
    <source>
        <dbReference type="EMBL" id="KAK5605158.1"/>
    </source>
</evidence>
<evidence type="ECO:0000313" key="2">
    <source>
        <dbReference type="Proteomes" id="UP001311232"/>
    </source>
</evidence>
<gene>
    <name evidence="1" type="ORF">CRENBAI_023303</name>
</gene>
<protein>
    <submittedName>
        <fullName evidence="1">Uncharacterized protein</fullName>
    </submittedName>
</protein>